<dbReference type="AlphaFoldDB" id="A0A2I1BU75"/>
<evidence type="ECO:0000256" key="3">
    <source>
        <dbReference type="ARBA" id="ARBA00022827"/>
    </source>
</evidence>
<keyword evidence="3" id="KW-0274">FAD</keyword>
<dbReference type="InterPro" id="IPR050416">
    <property type="entry name" value="FAD-linked_Oxidoreductase"/>
</dbReference>
<dbReference type="InterPro" id="IPR036318">
    <property type="entry name" value="FAD-bd_PCMH-like_sf"/>
</dbReference>
<dbReference type="Gene3D" id="3.40.462.20">
    <property type="match status" value="1"/>
</dbReference>
<accession>A0A2I1BU75</accession>
<dbReference type="PANTHER" id="PTHR42973:SF8">
    <property type="entry name" value="FAD-BINDING PCMH-TYPE DOMAIN-CONTAINING PROTEIN"/>
    <property type="match status" value="1"/>
</dbReference>
<dbReference type="InterPro" id="IPR006094">
    <property type="entry name" value="Oxid_FAD_bind_N"/>
</dbReference>
<dbReference type="PANTHER" id="PTHR42973">
    <property type="entry name" value="BINDING OXIDOREDUCTASE, PUTATIVE (AFU_ORTHOLOGUE AFUA_1G17690)-RELATED"/>
    <property type="match status" value="1"/>
</dbReference>
<feature type="signal peptide" evidence="5">
    <location>
        <begin position="1"/>
        <end position="19"/>
    </location>
</feature>
<evidence type="ECO:0000313" key="8">
    <source>
        <dbReference type="Proteomes" id="UP000234474"/>
    </source>
</evidence>
<keyword evidence="5" id="KW-0732">Signal</keyword>
<keyword evidence="8" id="KW-1185">Reference proteome</keyword>
<keyword evidence="2" id="KW-0285">Flavoprotein</keyword>
<evidence type="ECO:0000256" key="2">
    <source>
        <dbReference type="ARBA" id="ARBA00022630"/>
    </source>
</evidence>
<dbReference type="Pfam" id="PF01565">
    <property type="entry name" value="FAD_binding_4"/>
    <property type="match status" value="1"/>
</dbReference>
<dbReference type="GO" id="GO:0016491">
    <property type="term" value="F:oxidoreductase activity"/>
    <property type="evidence" value="ECO:0007669"/>
    <property type="project" value="UniProtKB-KW"/>
</dbReference>
<dbReference type="Proteomes" id="UP000234474">
    <property type="component" value="Unassembled WGS sequence"/>
</dbReference>
<dbReference type="EMBL" id="MSZS01000011">
    <property type="protein sequence ID" value="PKX88894.1"/>
    <property type="molecule type" value="Genomic_DNA"/>
</dbReference>
<dbReference type="Gene3D" id="3.30.465.10">
    <property type="match status" value="1"/>
</dbReference>
<name>A0A2I1BU75_ASPN1</name>
<dbReference type="Gene3D" id="3.30.43.10">
    <property type="entry name" value="Uridine Diphospho-n-acetylenolpyruvylglucosamine Reductase, domain 2"/>
    <property type="match status" value="1"/>
</dbReference>
<dbReference type="InterPro" id="IPR012951">
    <property type="entry name" value="BBE"/>
</dbReference>
<dbReference type="InterPro" id="IPR016167">
    <property type="entry name" value="FAD-bd_PCMH_sub1"/>
</dbReference>
<proteinExistence type="inferred from homology"/>
<dbReference type="GeneID" id="36531106"/>
<gene>
    <name evidence="7" type="ORF">P174DRAFT_397213</name>
</gene>
<dbReference type="OrthoDB" id="9996127at2759"/>
<evidence type="ECO:0000313" key="7">
    <source>
        <dbReference type="EMBL" id="PKX88894.1"/>
    </source>
</evidence>
<dbReference type="InterPro" id="IPR016166">
    <property type="entry name" value="FAD-bd_PCMH"/>
</dbReference>
<protein>
    <submittedName>
        <fullName evidence="7">FAD-binding domain-containing protein</fullName>
    </submittedName>
</protein>
<evidence type="ECO:0000256" key="5">
    <source>
        <dbReference type="SAM" id="SignalP"/>
    </source>
</evidence>
<dbReference type="VEuPathDB" id="FungiDB:P174DRAFT_397213"/>
<dbReference type="SUPFAM" id="SSF56176">
    <property type="entry name" value="FAD-binding/transporter-associated domain-like"/>
    <property type="match status" value="1"/>
</dbReference>
<dbReference type="RefSeq" id="XP_024677489.1">
    <property type="nucleotide sequence ID" value="XM_024823781.1"/>
</dbReference>
<feature type="chain" id="PRO_5014194742" evidence="5">
    <location>
        <begin position="20"/>
        <end position="509"/>
    </location>
</feature>
<feature type="domain" description="FAD-binding PCMH-type" evidence="6">
    <location>
        <begin position="73"/>
        <end position="245"/>
    </location>
</feature>
<evidence type="ECO:0000259" key="6">
    <source>
        <dbReference type="PROSITE" id="PS51387"/>
    </source>
</evidence>
<evidence type="ECO:0000256" key="1">
    <source>
        <dbReference type="ARBA" id="ARBA00005466"/>
    </source>
</evidence>
<dbReference type="PROSITE" id="PS51387">
    <property type="entry name" value="FAD_PCMH"/>
    <property type="match status" value="1"/>
</dbReference>
<dbReference type="OMA" id="TGSCGCV"/>
<comment type="caution">
    <text evidence="7">The sequence shown here is derived from an EMBL/GenBank/DDBJ whole genome shotgun (WGS) entry which is preliminary data.</text>
</comment>
<keyword evidence="4" id="KW-0560">Oxidoreductase</keyword>
<evidence type="ECO:0000256" key="4">
    <source>
        <dbReference type="ARBA" id="ARBA00023002"/>
    </source>
</evidence>
<dbReference type="InterPro" id="IPR016169">
    <property type="entry name" value="FAD-bd_PCMH_sub2"/>
</dbReference>
<dbReference type="GO" id="GO:0071949">
    <property type="term" value="F:FAD binding"/>
    <property type="evidence" value="ECO:0007669"/>
    <property type="project" value="InterPro"/>
</dbReference>
<dbReference type="STRING" id="1392255.A0A2I1BU75"/>
<comment type="similarity">
    <text evidence="1">Belongs to the oxygen-dependent FAD-linked oxidoreductase family.</text>
</comment>
<reference evidence="8" key="1">
    <citation type="journal article" date="2018" name="Proc. Natl. Acad. Sci. U.S.A.">
        <title>Linking secondary metabolites to gene clusters through genome sequencing of six diverse Aspergillus species.</title>
        <authorList>
            <person name="Kaerboelling I."/>
            <person name="Vesth T.C."/>
            <person name="Frisvad J.C."/>
            <person name="Nybo J.L."/>
            <person name="Theobald S."/>
            <person name="Kuo A."/>
            <person name="Bowyer P."/>
            <person name="Matsuda Y."/>
            <person name="Mondo S."/>
            <person name="Lyhne E.K."/>
            <person name="Kogle M.E."/>
            <person name="Clum A."/>
            <person name="Lipzen A."/>
            <person name="Salamov A."/>
            <person name="Ngan C.Y."/>
            <person name="Daum C."/>
            <person name="Chiniquy J."/>
            <person name="Barry K."/>
            <person name="LaButti K."/>
            <person name="Haridas S."/>
            <person name="Simmons B.A."/>
            <person name="Magnuson J.K."/>
            <person name="Mortensen U.H."/>
            <person name="Larsen T.O."/>
            <person name="Grigoriev I.V."/>
            <person name="Baker S.E."/>
            <person name="Andersen M.R."/>
        </authorList>
    </citation>
    <scope>NUCLEOTIDE SEQUENCE [LARGE SCALE GENOMIC DNA]</scope>
    <source>
        <strain evidence="8">IBT 16806</strain>
    </source>
</reference>
<organism evidence="7 8">
    <name type="scientific">Aspergillus novofumigatus (strain IBT 16806)</name>
    <dbReference type="NCBI Taxonomy" id="1392255"/>
    <lineage>
        <taxon>Eukaryota</taxon>
        <taxon>Fungi</taxon>
        <taxon>Dikarya</taxon>
        <taxon>Ascomycota</taxon>
        <taxon>Pezizomycotina</taxon>
        <taxon>Eurotiomycetes</taxon>
        <taxon>Eurotiomycetidae</taxon>
        <taxon>Eurotiales</taxon>
        <taxon>Aspergillaceae</taxon>
        <taxon>Aspergillus</taxon>
        <taxon>Aspergillus subgen. Fumigati</taxon>
    </lineage>
</organism>
<dbReference type="Pfam" id="PF08031">
    <property type="entry name" value="BBE"/>
    <property type="match status" value="1"/>
</dbReference>
<sequence>MRRFFWWLELATVPTIATALRSSSVIEQRSSASFSLTPATISTELGRKLSANSSIFCQNDPRWFNATERWQAYSQPDFLVVVEPAKESDIPIIVKYANSHGIPFLARNRGHGSTETLGRLKNGIEISMAQLTDIKIADDKASAFFGGGVWDGQVIDALWAEGFVTGTGSCACVGVMGPGLGGGHGRYQGFYGLIIDGLISMNVVLADGSAITVSNTSHPDLWWAMRGAGHNFGIVTSFHAEIHKRTVDEWYITEFVFTQDQLESVFEILNSQQQNGGQPKELMNYGVFTWAAEFSTTEVSPILEFFIHYVGSAEEAAPYLKPFQDLNPLYSNGQYYAYPDVLDATGTGMNSPMCQDGHTNMQFPFGLLEHNITATRQIYDYFRNVTTSQPLYNQSIVVFEAYSLEGVKAVDPASTAFPHREDNILCDVLVTYDPDSSLDAEAIAIGKQITQFWADGQPHRQQHTYVNYAFGDEPLEQMYGYEPWRLKKLRAAKAKYDPHNAFRFYNPIV</sequence>